<dbReference type="Gene3D" id="1.20.1250.20">
    <property type="entry name" value="MFS general substrate transporter like domains"/>
    <property type="match status" value="1"/>
</dbReference>
<feature type="transmembrane region" description="Helical" evidence="5">
    <location>
        <begin position="141"/>
        <end position="158"/>
    </location>
</feature>
<dbReference type="Pfam" id="PF07690">
    <property type="entry name" value="MFS_1"/>
    <property type="match status" value="1"/>
</dbReference>
<dbReference type="GO" id="GO:0005886">
    <property type="term" value="C:plasma membrane"/>
    <property type="evidence" value="ECO:0007669"/>
    <property type="project" value="TreeGrafter"/>
</dbReference>
<reference evidence="7 8" key="1">
    <citation type="submission" date="2013-03" db="EMBL/GenBank/DDBJ databases">
        <title>The Genome Sequence of Cladophialophora psammophila CBS 110553.</title>
        <authorList>
            <consortium name="The Broad Institute Genomics Platform"/>
            <person name="Cuomo C."/>
            <person name="de Hoog S."/>
            <person name="Gorbushina A."/>
            <person name="Walker B."/>
            <person name="Young S.K."/>
            <person name="Zeng Q."/>
            <person name="Gargeya S."/>
            <person name="Fitzgerald M."/>
            <person name="Haas B."/>
            <person name="Abouelleil A."/>
            <person name="Allen A.W."/>
            <person name="Alvarado L."/>
            <person name="Arachchi H.M."/>
            <person name="Berlin A.M."/>
            <person name="Chapman S.B."/>
            <person name="Gainer-Dewar J."/>
            <person name="Goldberg J."/>
            <person name="Griggs A."/>
            <person name="Gujja S."/>
            <person name="Hansen M."/>
            <person name="Howarth C."/>
            <person name="Imamovic A."/>
            <person name="Ireland A."/>
            <person name="Larimer J."/>
            <person name="McCowan C."/>
            <person name="Murphy C."/>
            <person name="Pearson M."/>
            <person name="Poon T.W."/>
            <person name="Priest M."/>
            <person name="Roberts A."/>
            <person name="Saif S."/>
            <person name="Shea T."/>
            <person name="Sisk P."/>
            <person name="Sykes S."/>
            <person name="Wortman J."/>
            <person name="Nusbaum C."/>
            <person name="Birren B."/>
        </authorList>
    </citation>
    <scope>NUCLEOTIDE SEQUENCE [LARGE SCALE GENOMIC DNA]</scope>
    <source>
        <strain evidence="7 8">CBS 110553</strain>
    </source>
</reference>
<dbReference type="GeneID" id="19190222"/>
<evidence type="ECO:0000256" key="5">
    <source>
        <dbReference type="SAM" id="Phobius"/>
    </source>
</evidence>
<dbReference type="PANTHER" id="PTHR23502">
    <property type="entry name" value="MAJOR FACILITATOR SUPERFAMILY"/>
    <property type="match status" value="1"/>
</dbReference>
<dbReference type="RefSeq" id="XP_007744295.1">
    <property type="nucleotide sequence ID" value="XM_007746105.1"/>
</dbReference>
<dbReference type="AlphaFoldDB" id="W9X436"/>
<feature type="domain" description="Major facilitator superfamily (MFS) profile" evidence="6">
    <location>
        <begin position="74"/>
        <end position="550"/>
    </location>
</feature>
<evidence type="ECO:0000313" key="8">
    <source>
        <dbReference type="Proteomes" id="UP000019471"/>
    </source>
</evidence>
<keyword evidence="2 5" id="KW-0812">Transmembrane</keyword>
<evidence type="ECO:0000256" key="2">
    <source>
        <dbReference type="ARBA" id="ARBA00022692"/>
    </source>
</evidence>
<dbReference type="OrthoDB" id="5215911at2759"/>
<feature type="transmembrane region" description="Helical" evidence="5">
    <location>
        <begin position="321"/>
        <end position="345"/>
    </location>
</feature>
<comment type="caution">
    <text evidence="7">The sequence shown here is derived from an EMBL/GenBank/DDBJ whole genome shotgun (WGS) entry which is preliminary data.</text>
</comment>
<feature type="transmembrane region" description="Helical" evidence="5">
    <location>
        <begin position="478"/>
        <end position="496"/>
    </location>
</feature>
<keyword evidence="8" id="KW-1185">Reference proteome</keyword>
<feature type="transmembrane region" description="Helical" evidence="5">
    <location>
        <begin position="508"/>
        <end position="529"/>
    </location>
</feature>
<dbReference type="eggNOG" id="KOG0255">
    <property type="taxonomic scope" value="Eukaryota"/>
</dbReference>
<feature type="transmembrane region" description="Helical" evidence="5">
    <location>
        <begin position="110"/>
        <end position="129"/>
    </location>
</feature>
<dbReference type="InterPro" id="IPR036259">
    <property type="entry name" value="MFS_trans_sf"/>
</dbReference>
<proteinExistence type="predicted"/>
<feature type="transmembrane region" description="Helical" evidence="5">
    <location>
        <begin position="76"/>
        <end position="98"/>
    </location>
</feature>
<feature type="transmembrane region" description="Helical" evidence="5">
    <location>
        <begin position="446"/>
        <end position="466"/>
    </location>
</feature>
<comment type="subcellular location">
    <subcellularLocation>
        <location evidence="1">Membrane</location>
        <topology evidence="1">Multi-pass membrane protein</topology>
    </subcellularLocation>
</comment>
<feature type="transmembrane region" description="Helical" evidence="5">
    <location>
        <begin position="374"/>
        <end position="394"/>
    </location>
</feature>
<protein>
    <recommendedName>
        <fullName evidence="6">Major facilitator superfamily (MFS) profile domain-containing protein</fullName>
    </recommendedName>
</protein>
<organism evidence="7 8">
    <name type="scientific">Cladophialophora psammophila CBS 110553</name>
    <dbReference type="NCBI Taxonomy" id="1182543"/>
    <lineage>
        <taxon>Eukaryota</taxon>
        <taxon>Fungi</taxon>
        <taxon>Dikarya</taxon>
        <taxon>Ascomycota</taxon>
        <taxon>Pezizomycotina</taxon>
        <taxon>Eurotiomycetes</taxon>
        <taxon>Chaetothyriomycetidae</taxon>
        <taxon>Chaetothyriales</taxon>
        <taxon>Herpotrichiellaceae</taxon>
        <taxon>Cladophialophora</taxon>
    </lineage>
</organism>
<dbReference type="InterPro" id="IPR020846">
    <property type="entry name" value="MFS_dom"/>
</dbReference>
<keyword evidence="3 5" id="KW-1133">Transmembrane helix</keyword>
<gene>
    <name evidence="7" type="ORF">A1O5_05504</name>
</gene>
<sequence>MPQEITSVDSNQSIYRAAPGTEILYDIAEDGLGSRRLHDLQHVESGDGHLLLVPQPSLTDPNDPLRWPTLKKWVTFFYALGYSFMGAVTGPIMTAWMVEGATFYKTSIQRMTYTVGATLICQGVATTLWMPFAVKYGRRPVYLFSNTLMGVGCIWLAIASKTTYTSFLVGRAFLGVFEAPIESIVPSTITDIFFLHDRGAKVSYYGLSILGGNELGPMLSALIIQSLGMAWTFYIVATFIFALSIGQFLHMPETMYLGARPTLDFQQIVTDAGKDSEGVSQIEVVELNTFTVPKKTFLRELSFWGLNDKSVSLWQAFARPFVLLAYPTVIWSCCCYGLAISWNVIMATTNGHATVSAGYLILGPYSFSPAAQGLIFGSPLIGSLVGTYVCGPAADNVANFLTRRNNGIREPEMRLPTCVIAAALTVIGYLIAALCLHYQTHWAGPIIGYGILSAGGQMGATIAMSYALDCHQELSVELMVTLASMKSAIAWIWTWVINDWLIRDGPLVVLMVVMAVNLVVYASAMVLYVKSKAIRIWLHENNFMRACKLA</sequence>
<dbReference type="HOGENOM" id="CLU_008455_13_0_1"/>
<evidence type="ECO:0000256" key="4">
    <source>
        <dbReference type="ARBA" id="ARBA00023136"/>
    </source>
</evidence>
<dbReference type="PROSITE" id="PS50850">
    <property type="entry name" value="MFS"/>
    <property type="match status" value="1"/>
</dbReference>
<evidence type="ECO:0000313" key="7">
    <source>
        <dbReference type="EMBL" id="EXJ71696.1"/>
    </source>
</evidence>
<feature type="transmembrane region" description="Helical" evidence="5">
    <location>
        <begin position="415"/>
        <end position="440"/>
    </location>
</feature>
<evidence type="ECO:0000259" key="6">
    <source>
        <dbReference type="PROSITE" id="PS50850"/>
    </source>
</evidence>
<dbReference type="GO" id="GO:0022857">
    <property type="term" value="F:transmembrane transporter activity"/>
    <property type="evidence" value="ECO:0007669"/>
    <property type="project" value="InterPro"/>
</dbReference>
<dbReference type="InterPro" id="IPR011701">
    <property type="entry name" value="MFS"/>
</dbReference>
<name>W9X436_9EURO</name>
<dbReference type="SUPFAM" id="SSF103473">
    <property type="entry name" value="MFS general substrate transporter"/>
    <property type="match status" value="1"/>
</dbReference>
<dbReference type="EMBL" id="AMGX01000007">
    <property type="protein sequence ID" value="EXJ71696.1"/>
    <property type="molecule type" value="Genomic_DNA"/>
</dbReference>
<dbReference type="Proteomes" id="UP000019471">
    <property type="component" value="Unassembled WGS sequence"/>
</dbReference>
<evidence type="ECO:0000256" key="1">
    <source>
        <dbReference type="ARBA" id="ARBA00004141"/>
    </source>
</evidence>
<keyword evidence="4 5" id="KW-0472">Membrane</keyword>
<accession>W9X436</accession>
<feature type="transmembrane region" description="Helical" evidence="5">
    <location>
        <begin position="222"/>
        <end position="245"/>
    </location>
</feature>
<evidence type="ECO:0000256" key="3">
    <source>
        <dbReference type="ARBA" id="ARBA00022989"/>
    </source>
</evidence>
<dbReference type="PANTHER" id="PTHR23502:SF4">
    <property type="entry name" value="MAJOR FACILITATOR SUPERFAMILY (MFS) PROFILE DOMAIN-CONTAINING PROTEIN-RELATED"/>
    <property type="match status" value="1"/>
</dbReference>